<accession>A0ABQ1Y5F0</accession>
<sequence>MVPVRLVLAVQDEQYIELFLHYVQCSEFQQRLVVTAFSRRDAFLRYIEDSRELIHVVLGESYFMEYKSSECENQIPWICLGEGEMEQQYVGRVSKYQSLHAMLSIVLGLYRGRGEGAVSSEGKCQVIGVYSALGGSGKTTVALNIAKQLGMQGNRTFYLNLETVNAGIPGQGQIQNGGQRAGLARLLYDLKGDDLGKSPISPVSTYAFRHPALQSDIFSPVDNIKEILEMEEKDTRQLIDYIVDSELYDAVIVDIDSAPNHRSFVALERSDKLVWVLLDEWSGMQKTDLWMSYLERSYSALYSSIMGKTFFVVNRYSGEMSVPLPKRGMAVEATLSYISTSNQGMHGALLHSPLFQRDILRLCREVYTEKSLVARGGLVDDKRYVYTTAGRDPLWS</sequence>
<gene>
    <name evidence="1" type="ORF">GCM10008013_06100</name>
</gene>
<dbReference type="Gene3D" id="3.40.50.300">
    <property type="entry name" value="P-loop containing nucleotide triphosphate hydrolases"/>
    <property type="match status" value="1"/>
</dbReference>
<proteinExistence type="predicted"/>
<dbReference type="InterPro" id="IPR027417">
    <property type="entry name" value="P-loop_NTPase"/>
</dbReference>
<dbReference type="SUPFAM" id="SSF52540">
    <property type="entry name" value="P-loop containing nucleoside triphosphate hydrolases"/>
    <property type="match status" value="1"/>
</dbReference>
<evidence type="ECO:0000313" key="1">
    <source>
        <dbReference type="EMBL" id="GGH13195.1"/>
    </source>
</evidence>
<organism evidence="1 2">
    <name type="scientific">Paenibacillus segetis</name>
    <dbReference type="NCBI Taxonomy" id="1325360"/>
    <lineage>
        <taxon>Bacteria</taxon>
        <taxon>Bacillati</taxon>
        <taxon>Bacillota</taxon>
        <taxon>Bacilli</taxon>
        <taxon>Bacillales</taxon>
        <taxon>Paenibacillaceae</taxon>
        <taxon>Paenibacillus</taxon>
    </lineage>
</organism>
<evidence type="ECO:0000313" key="2">
    <source>
        <dbReference type="Proteomes" id="UP000659344"/>
    </source>
</evidence>
<protein>
    <recommendedName>
        <fullName evidence="3">AAA domain-containing protein</fullName>
    </recommendedName>
</protein>
<keyword evidence="2" id="KW-1185">Reference proteome</keyword>
<comment type="caution">
    <text evidence="1">The sequence shown here is derived from an EMBL/GenBank/DDBJ whole genome shotgun (WGS) entry which is preliminary data.</text>
</comment>
<name>A0ABQ1Y5F0_9BACL</name>
<dbReference type="Proteomes" id="UP000659344">
    <property type="component" value="Unassembled WGS sequence"/>
</dbReference>
<dbReference type="EMBL" id="BMFT01000001">
    <property type="protein sequence ID" value="GGH13195.1"/>
    <property type="molecule type" value="Genomic_DNA"/>
</dbReference>
<dbReference type="Gene3D" id="3.40.50.10850">
    <property type="entry name" value="Ntrc-like two-domain protein"/>
    <property type="match status" value="1"/>
</dbReference>
<reference evidence="2" key="1">
    <citation type="journal article" date="2019" name="Int. J. Syst. Evol. Microbiol.">
        <title>The Global Catalogue of Microorganisms (GCM) 10K type strain sequencing project: providing services to taxonomists for standard genome sequencing and annotation.</title>
        <authorList>
            <consortium name="The Broad Institute Genomics Platform"/>
            <consortium name="The Broad Institute Genome Sequencing Center for Infectious Disease"/>
            <person name="Wu L."/>
            <person name="Ma J."/>
        </authorList>
    </citation>
    <scope>NUCLEOTIDE SEQUENCE [LARGE SCALE GENOMIC DNA]</scope>
    <source>
        <strain evidence="2">CGMCC 1.12769</strain>
    </source>
</reference>
<evidence type="ECO:0008006" key="3">
    <source>
        <dbReference type="Google" id="ProtNLM"/>
    </source>
</evidence>
<dbReference type="RefSeq" id="WP_188535694.1">
    <property type="nucleotide sequence ID" value="NZ_BMFT01000001.1"/>
</dbReference>